<comment type="similarity">
    <text evidence="1 5">Belongs to the universal ribosomal protein uL13 family.</text>
</comment>
<dbReference type="InterPro" id="IPR036899">
    <property type="entry name" value="Ribosomal_uL13_sf"/>
</dbReference>
<dbReference type="HAMAP" id="MF_01366">
    <property type="entry name" value="Ribosomal_uL13"/>
    <property type="match status" value="1"/>
</dbReference>
<name>A0A022L1I2_9MICO</name>
<dbReference type="PIRSF" id="PIRSF002181">
    <property type="entry name" value="Ribosomal_L13"/>
    <property type="match status" value="1"/>
</dbReference>
<keyword evidence="3 5" id="KW-0687">Ribonucleoprotein</keyword>
<dbReference type="GO" id="GO:0003735">
    <property type="term" value="F:structural constituent of ribosome"/>
    <property type="evidence" value="ECO:0007669"/>
    <property type="project" value="InterPro"/>
</dbReference>
<dbReference type="FunFam" id="3.90.1180.10:FF:000001">
    <property type="entry name" value="50S ribosomal protein L13"/>
    <property type="match status" value="1"/>
</dbReference>
<dbReference type="HOGENOM" id="CLU_082184_2_2_11"/>
<dbReference type="InterPro" id="IPR005822">
    <property type="entry name" value="Ribosomal_uL13"/>
</dbReference>
<dbReference type="EMBL" id="AORC01000002">
    <property type="protein sequence ID" value="EYT51136.1"/>
    <property type="molecule type" value="Genomic_DNA"/>
</dbReference>
<dbReference type="GO" id="GO:0017148">
    <property type="term" value="P:negative regulation of translation"/>
    <property type="evidence" value="ECO:0007669"/>
    <property type="project" value="TreeGrafter"/>
</dbReference>
<evidence type="ECO:0000256" key="3">
    <source>
        <dbReference type="ARBA" id="ARBA00023274"/>
    </source>
</evidence>
<gene>
    <name evidence="5" type="primary">rplM</name>
    <name evidence="6" type="ORF">D641_0101315</name>
</gene>
<dbReference type="GO" id="GO:0003729">
    <property type="term" value="F:mRNA binding"/>
    <property type="evidence" value="ECO:0007669"/>
    <property type="project" value="UniProtKB-ARBA"/>
</dbReference>
<dbReference type="NCBIfam" id="TIGR01066">
    <property type="entry name" value="rplM_bact"/>
    <property type="match status" value="1"/>
</dbReference>
<keyword evidence="7" id="KW-1185">Reference proteome</keyword>
<dbReference type="CDD" id="cd00392">
    <property type="entry name" value="Ribosomal_L13"/>
    <property type="match status" value="1"/>
</dbReference>
<dbReference type="Gene3D" id="3.90.1180.10">
    <property type="entry name" value="Ribosomal protein L13"/>
    <property type="match status" value="1"/>
</dbReference>
<dbReference type="Pfam" id="PF00572">
    <property type="entry name" value="Ribosomal_L13"/>
    <property type="match status" value="1"/>
</dbReference>
<accession>A0A022L1I2</accession>
<dbReference type="STRING" id="1249481.D641_0101315"/>
<comment type="function">
    <text evidence="5">This protein is one of the early assembly proteins of the 50S ribosomal subunit, although it is not seen to bind rRNA by itself. It is important during the early stages of 50S assembly.</text>
</comment>
<protein>
    <recommendedName>
        <fullName evidence="4 5">Large ribosomal subunit protein uL13</fullName>
    </recommendedName>
</protein>
<evidence type="ECO:0000256" key="2">
    <source>
        <dbReference type="ARBA" id="ARBA00022980"/>
    </source>
</evidence>
<evidence type="ECO:0000256" key="5">
    <source>
        <dbReference type="HAMAP-Rule" id="MF_01366"/>
    </source>
</evidence>
<dbReference type="SUPFAM" id="SSF52161">
    <property type="entry name" value="Ribosomal protein L13"/>
    <property type="match status" value="1"/>
</dbReference>
<evidence type="ECO:0000313" key="6">
    <source>
        <dbReference type="EMBL" id="EYT51136.1"/>
    </source>
</evidence>
<dbReference type="Proteomes" id="UP000019754">
    <property type="component" value="Unassembled WGS sequence"/>
</dbReference>
<proteinExistence type="inferred from homology"/>
<organism evidence="6 7">
    <name type="scientific">Brachybacterium muris UCD-AY4</name>
    <dbReference type="NCBI Taxonomy" id="1249481"/>
    <lineage>
        <taxon>Bacteria</taxon>
        <taxon>Bacillati</taxon>
        <taxon>Actinomycetota</taxon>
        <taxon>Actinomycetes</taxon>
        <taxon>Micrococcales</taxon>
        <taxon>Dermabacteraceae</taxon>
        <taxon>Brachybacterium</taxon>
    </lineage>
</organism>
<dbReference type="GO" id="GO:0006412">
    <property type="term" value="P:translation"/>
    <property type="evidence" value="ECO:0007669"/>
    <property type="project" value="UniProtKB-UniRule"/>
</dbReference>
<reference evidence="6 7" key="1">
    <citation type="journal article" date="2013" name="Genome Announc.">
        <title>Draft genome sequence of an Actinobacterium, Brachybacterium muris strain UCD-AY4.</title>
        <authorList>
            <person name="Lo J.R."/>
            <person name="Lang J.M."/>
            <person name="Darling A.E."/>
            <person name="Eisen J.A."/>
            <person name="Coil D.A."/>
        </authorList>
    </citation>
    <scope>NUCLEOTIDE SEQUENCE [LARGE SCALE GENOMIC DNA]</scope>
    <source>
        <strain evidence="6 7">UCD-AY4</strain>
    </source>
</reference>
<dbReference type="GO" id="GO:0022625">
    <property type="term" value="C:cytosolic large ribosomal subunit"/>
    <property type="evidence" value="ECO:0007669"/>
    <property type="project" value="TreeGrafter"/>
</dbReference>
<dbReference type="InterPro" id="IPR005823">
    <property type="entry name" value="Ribosomal_uL13_bac-type"/>
</dbReference>
<evidence type="ECO:0000256" key="1">
    <source>
        <dbReference type="ARBA" id="ARBA00006227"/>
    </source>
</evidence>
<dbReference type="RefSeq" id="WP_017824563.1">
    <property type="nucleotide sequence ID" value="NZ_KB403091.1"/>
</dbReference>
<comment type="subunit">
    <text evidence="5">Part of the 50S ribosomal subunit.</text>
</comment>
<dbReference type="PANTHER" id="PTHR11545:SF2">
    <property type="entry name" value="LARGE RIBOSOMAL SUBUNIT PROTEIN UL13M"/>
    <property type="match status" value="1"/>
</dbReference>
<dbReference type="OrthoDB" id="9801330at2"/>
<keyword evidence="2 5" id="KW-0689">Ribosomal protein</keyword>
<evidence type="ECO:0000313" key="7">
    <source>
        <dbReference type="Proteomes" id="UP000019754"/>
    </source>
</evidence>
<evidence type="ECO:0000256" key="4">
    <source>
        <dbReference type="ARBA" id="ARBA00035201"/>
    </source>
</evidence>
<dbReference type="PANTHER" id="PTHR11545">
    <property type="entry name" value="RIBOSOMAL PROTEIN L13"/>
    <property type="match status" value="1"/>
</dbReference>
<dbReference type="AlphaFoldDB" id="A0A022L1I2"/>
<comment type="caution">
    <text evidence="6">The sequence shown here is derived from an EMBL/GenBank/DDBJ whole genome shotgun (WGS) entry which is preliminary data.</text>
</comment>
<sequence>MRTFTPKPGDVERSWYVIDATDVVLGRLASQAAQLLREKHKPVFAPHVDAGDFVIIINAEKVALTGNKRETKLAYRHSGYPGGLRGIPYSELLEKKPERAVEKAIRGMLPKNKLADQQLKKLKVYRGAEHPHAAQQPVPFTIDQVAQ</sequence>